<name>A0A4U1JJW3_9BACT</name>
<evidence type="ECO:0000256" key="1">
    <source>
        <dbReference type="PROSITE-ProRule" id="PRU00284"/>
    </source>
</evidence>
<sequence>MSAPRRRRWIDVLRRAAEPASATETPADIDTALWSAHGEAQRAVTEAAEGAPRLMDAVTRQRASVEGVSERAGAMAAHAEGLTLAATRVADLFERLSVIALNAGLEGARTPEPQGKALLLVSEEIRTHAARGADATRDLVAVVEEMAAETSLLRGELTSVLMAADETGGSARTLGEAAVRAGVALVDVEKHLRRATGIDPEVARAVALAAEHARGLLSALSTLRATTPARPLLLGALRPVLAPLSRLLGELGDEGRAGEASPGSPQGDDGGASS</sequence>
<dbReference type="PROSITE" id="PS50111">
    <property type="entry name" value="CHEMOTAXIS_TRANSDUC_2"/>
    <property type="match status" value="1"/>
</dbReference>
<dbReference type="EMBL" id="SSMQ01000001">
    <property type="protein sequence ID" value="TKD13024.1"/>
    <property type="molecule type" value="Genomic_DNA"/>
</dbReference>
<evidence type="ECO:0000259" key="3">
    <source>
        <dbReference type="PROSITE" id="PS50111"/>
    </source>
</evidence>
<reference evidence="4 5" key="1">
    <citation type="submission" date="2019-04" db="EMBL/GenBank/DDBJ databases">
        <authorList>
            <person name="Li Y."/>
            <person name="Wang J."/>
        </authorList>
    </citation>
    <scope>NUCLEOTIDE SEQUENCE [LARGE SCALE GENOMIC DNA]</scope>
    <source>
        <strain evidence="4 5">DSM 14668</strain>
    </source>
</reference>
<dbReference type="SUPFAM" id="SSF58104">
    <property type="entry name" value="Methyl-accepting chemotaxis protein (MCP) signaling domain"/>
    <property type="match status" value="1"/>
</dbReference>
<protein>
    <recommendedName>
        <fullName evidence="3">Methyl-accepting transducer domain-containing protein</fullName>
    </recommendedName>
</protein>
<evidence type="ECO:0000313" key="4">
    <source>
        <dbReference type="EMBL" id="TKD13024.1"/>
    </source>
</evidence>
<dbReference type="AlphaFoldDB" id="A0A4U1JJW3"/>
<proteinExistence type="predicted"/>
<accession>A0A4U1JJW3</accession>
<keyword evidence="5" id="KW-1185">Reference proteome</keyword>
<dbReference type="Gene3D" id="1.10.287.950">
    <property type="entry name" value="Methyl-accepting chemotaxis protein"/>
    <property type="match status" value="1"/>
</dbReference>
<comment type="caution">
    <text evidence="4">The sequence shown here is derived from an EMBL/GenBank/DDBJ whole genome shotgun (WGS) entry which is preliminary data.</text>
</comment>
<evidence type="ECO:0000256" key="2">
    <source>
        <dbReference type="SAM" id="MobiDB-lite"/>
    </source>
</evidence>
<dbReference type="GO" id="GO:0016020">
    <property type="term" value="C:membrane"/>
    <property type="evidence" value="ECO:0007669"/>
    <property type="project" value="InterPro"/>
</dbReference>
<feature type="domain" description="Methyl-accepting transducer" evidence="3">
    <location>
        <begin position="40"/>
        <end position="151"/>
    </location>
</feature>
<keyword evidence="1" id="KW-0807">Transducer</keyword>
<dbReference type="Proteomes" id="UP000309215">
    <property type="component" value="Unassembled WGS sequence"/>
</dbReference>
<gene>
    <name evidence="4" type="ORF">E8A74_00235</name>
</gene>
<dbReference type="InterPro" id="IPR004089">
    <property type="entry name" value="MCPsignal_dom"/>
</dbReference>
<dbReference type="OrthoDB" id="9824018at2"/>
<evidence type="ECO:0000313" key="5">
    <source>
        <dbReference type="Proteomes" id="UP000309215"/>
    </source>
</evidence>
<dbReference type="RefSeq" id="WP_136926840.1">
    <property type="nucleotide sequence ID" value="NZ_SSMQ01000001.1"/>
</dbReference>
<organism evidence="4 5">
    <name type="scientific">Polyangium fumosum</name>
    <dbReference type="NCBI Taxonomy" id="889272"/>
    <lineage>
        <taxon>Bacteria</taxon>
        <taxon>Pseudomonadati</taxon>
        <taxon>Myxococcota</taxon>
        <taxon>Polyangia</taxon>
        <taxon>Polyangiales</taxon>
        <taxon>Polyangiaceae</taxon>
        <taxon>Polyangium</taxon>
    </lineage>
</organism>
<feature type="region of interest" description="Disordered" evidence="2">
    <location>
        <begin position="252"/>
        <end position="274"/>
    </location>
</feature>
<dbReference type="GO" id="GO:0007165">
    <property type="term" value="P:signal transduction"/>
    <property type="evidence" value="ECO:0007669"/>
    <property type="project" value="UniProtKB-KW"/>
</dbReference>